<dbReference type="Pfam" id="PF00781">
    <property type="entry name" value="DAGK_cat"/>
    <property type="match status" value="1"/>
</dbReference>
<dbReference type="Gene3D" id="3.40.50.10330">
    <property type="entry name" value="Probable inorganic polyphosphate/atp-NAD kinase, domain 1"/>
    <property type="match status" value="1"/>
</dbReference>
<dbReference type="PROSITE" id="PS50146">
    <property type="entry name" value="DAGK"/>
    <property type="match status" value="1"/>
</dbReference>
<organism evidence="2 3">
    <name type="scientific">Altererythrobacter epoxidivorans</name>
    <dbReference type="NCBI Taxonomy" id="361183"/>
    <lineage>
        <taxon>Bacteria</taxon>
        <taxon>Pseudomonadati</taxon>
        <taxon>Pseudomonadota</taxon>
        <taxon>Alphaproteobacteria</taxon>
        <taxon>Sphingomonadales</taxon>
        <taxon>Erythrobacteraceae</taxon>
        <taxon>Altererythrobacter</taxon>
    </lineage>
</organism>
<proteinExistence type="predicted"/>
<dbReference type="InterPro" id="IPR017438">
    <property type="entry name" value="ATP-NAD_kinase_N"/>
</dbReference>
<dbReference type="RefSeq" id="WP_061925375.1">
    <property type="nucleotide sequence ID" value="NZ_CP012669.1"/>
</dbReference>
<dbReference type="SUPFAM" id="SSF111331">
    <property type="entry name" value="NAD kinase/diacylglycerol kinase-like"/>
    <property type="match status" value="1"/>
</dbReference>
<dbReference type="OrthoDB" id="9815110at2"/>
<feature type="domain" description="DAGKc" evidence="1">
    <location>
        <begin position="1"/>
        <end position="112"/>
    </location>
</feature>
<dbReference type="STRING" id="361183.AMC99_01721"/>
<evidence type="ECO:0000313" key="3">
    <source>
        <dbReference type="Proteomes" id="UP000057938"/>
    </source>
</evidence>
<accession>A0A0M5KYP8</accession>
<dbReference type="InterPro" id="IPR001206">
    <property type="entry name" value="Diacylglycerol_kinase_cat_dom"/>
</dbReference>
<gene>
    <name evidence="2" type="ORF">AMC99_01721</name>
</gene>
<sequence>MARVDFVYNPVSGSFREPVMRGFVTALEEVGFDVTPIPTEAEGVRLSGSADLICVHGGDGTLRDTVQSLGDRAGDTPLCIARAGTINLVARELDYPTDPRAFARRIADGFAKGAEGWLHSPLYSLGSMPIVSCLSIGPDSHAVARVSGAMKKRIGRYAYVLAMLQQMRDWPRNVITISGELSDGTGFACEAEAVIASHGALYAGPFRLSPKAALGEDSIELITLRRSTRLGMLAFSLAAMLRISVDRFAFVEIRSVRRVVFDRCVTPVQVDGDHMPECSFAIGASGQTLKYVV</sequence>
<dbReference type="AlphaFoldDB" id="A0A0M5KYP8"/>
<dbReference type="PATRIC" id="fig|361183.4.peg.1691"/>
<evidence type="ECO:0000259" key="1">
    <source>
        <dbReference type="PROSITE" id="PS50146"/>
    </source>
</evidence>
<name>A0A0M5KYP8_9SPHN</name>
<dbReference type="EMBL" id="CP012669">
    <property type="protein sequence ID" value="ALE17011.1"/>
    <property type="molecule type" value="Genomic_DNA"/>
</dbReference>
<keyword evidence="3" id="KW-1185">Reference proteome</keyword>
<protein>
    <recommendedName>
        <fullName evidence="1">DAGKc domain-containing protein</fullName>
    </recommendedName>
</protein>
<evidence type="ECO:0000313" key="2">
    <source>
        <dbReference type="EMBL" id="ALE17011.1"/>
    </source>
</evidence>
<dbReference type="Proteomes" id="UP000057938">
    <property type="component" value="Chromosome"/>
</dbReference>
<dbReference type="GO" id="GO:0016301">
    <property type="term" value="F:kinase activity"/>
    <property type="evidence" value="ECO:0007669"/>
    <property type="project" value="InterPro"/>
</dbReference>
<dbReference type="InterPro" id="IPR016064">
    <property type="entry name" value="NAD/diacylglycerol_kinase_sf"/>
</dbReference>
<dbReference type="Gene3D" id="2.60.200.40">
    <property type="match status" value="1"/>
</dbReference>
<reference evidence="2 3" key="1">
    <citation type="submission" date="2015-09" db="EMBL/GenBank/DDBJ databases">
        <title>Complete genome sequence of a benzo[a]pyrene-degrading bacterium Altererythrobacter epoxidivorans CGMCC 1.7731T.</title>
        <authorList>
            <person name="Li Z."/>
            <person name="Cheng H."/>
            <person name="Huo Y."/>
            <person name="Xu X."/>
        </authorList>
    </citation>
    <scope>NUCLEOTIDE SEQUENCE [LARGE SCALE GENOMIC DNA]</scope>
    <source>
        <strain evidence="2 3">CGMCC 1.7731</strain>
    </source>
</reference>
<dbReference type="KEGG" id="aep:AMC99_01721"/>